<evidence type="ECO:0000313" key="2">
    <source>
        <dbReference type="Proteomes" id="UP000319852"/>
    </source>
</evidence>
<accession>A0A517MQB3</accession>
<dbReference type="Pfam" id="PF21983">
    <property type="entry name" value="NikA-like"/>
    <property type="match status" value="1"/>
</dbReference>
<dbReference type="Proteomes" id="UP000319852">
    <property type="component" value="Chromosome"/>
</dbReference>
<evidence type="ECO:0008006" key="3">
    <source>
        <dbReference type="Google" id="ProtNLM"/>
    </source>
</evidence>
<dbReference type="EMBL" id="CP036263">
    <property type="protein sequence ID" value="QDS97070.1"/>
    <property type="molecule type" value="Genomic_DNA"/>
</dbReference>
<organism evidence="1 2">
    <name type="scientific">Adhaeretor mobilis</name>
    <dbReference type="NCBI Taxonomy" id="1930276"/>
    <lineage>
        <taxon>Bacteria</taxon>
        <taxon>Pseudomonadati</taxon>
        <taxon>Planctomycetota</taxon>
        <taxon>Planctomycetia</taxon>
        <taxon>Pirellulales</taxon>
        <taxon>Lacipirellulaceae</taxon>
        <taxon>Adhaeretor</taxon>
    </lineage>
</organism>
<dbReference type="KEGG" id="amob:HG15A2_03290"/>
<dbReference type="InterPro" id="IPR053842">
    <property type="entry name" value="NikA-like"/>
</dbReference>
<sequence length="127" mass="14245">MARPKKQPHERRTASVRSDLTVAEKCYVQEQAALAGLSEAEYTRRRVLDYAVRAVAGPSACDPALVSEINRLGREVSSLGNLVNQVALYCHTERRLRPEWGLLPNEIKRLGRLVEVKLEEVVRPDGP</sequence>
<name>A0A517MQB3_9BACT</name>
<gene>
    <name evidence="1" type="ORF">HG15A2_03290</name>
</gene>
<evidence type="ECO:0000313" key="1">
    <source>
        <dbReference type="EMBL" id="QDS97070.1"/>
    </source>
</evidence>
<dbReference type="RefSeq" id="WP_145057163.1">
    <property type="nucleotide sequence ID" value="NZ_CP036263.1"/>
</dbReference>
<protein>
    <recommendedName>
        <fullName evidence="3">Plasmid mobilization relaxosome protein MobC</fullName>
    </recommendedName>
</protein>
<reference evidence="1 2" key="1">
    <citation type="submission" date="2019-02" db="EMBL/GenBank/DDBJ databases">
        <title>Deep-cultivation of Planctomycetes and their phenomic and genomic characterization uncovers novel biology.</title>
        <authorList>
            <person name="Wiegand S."/>
            <person name="Jogler M."/>
            <person name="Boedeker C."/>
            <person name="Pinto D."/>
            <person name="Vollmers J."/>
            <person name="Rivas-Marin E."/>
            <person name="Kohn T."/>
            <person name="Peeters S.H."/>
            <person name="Heuer A."/>
            <person name="Rast P."/>
            <person name="Oberbeckmann S."/>
            <person name="Bunk B."/>
            <person name="Jeske O."/>
            <person name="Meyerdierks A."/>
            <person name="Storesund J.E."/>
            <person name="Kallscheuer N."/>
            <person name="Luecker S."/>
            <person name="Lage O.M."/>
            <person name="Pohl T."/>
            <person name="Merkel B.J."/>
            <person name="Hornburger P."/>
            <person name="Mueller R.-W."/>
            <person name="Bruemmer F."/>
            <person name="Labrenz M."/>
            <person name="Spormann A.M."/>
            <person name="Op den Camp H."/>
            <person name="Overmann J."/>
            <person name="Amann R."/>
            <person name="Jetten M.S.M."/>
            <person name="Mascher T."/>
            <person name="Medema M.H."/>
            <person name="Devos D.P."/>
            <person name="Kaster A.-K."/>
            <person name="Ovreas L."/>
            <person name="Rohde M."/>
            <person name="Galperin M.Y."/>
            <person name="Jogler C."/>
        </authorList>
    </citation>
    <scope>NUCLEOTIDE SEQUENCE [LARGE SCALE GENOMIC DNA]</scope>
    <source>
        <strain evidence="1 2">HG15A2</strain>
    </source>
</reference>
<keyword evidence="2" id="KW-1185">Reference proteome</keyword>
<proteinExistence type="predicted"/>
<dbReference type="AlphaFoldDB" id="A0A517MQB3"/>
<dbReference type="OrthoDB" id="2004071at2"/>